<protein>
    <submittedName>
        <fullName evidence="2">Pimeloyl-ACP methyl ester carboxylesterase</fullName>
    </submittedName>
</protein>
<feature type="domain" description="AB hydrolase-1" evidence="1">
    <location>
        <begin position="25"/>
        <end position="121"/>
    </location>
</feature>
<proteinExistence type="predicted"/>
<evidence type="ECO:0000313" key="3">
    <source>
        <dbReference type="Proteomes" id="UP000199632"/>
    </source>
</evidence>
<dbReference type="RefSeq" id="WP_090788898.1">
    <property type="nucleotide sequence ID" value="NZ_BOND01000018.1"/>
</dbReference>
<dbReference type="Proteomes" id="UP000199632">
    <property type="component" value="Unassembled WGS sequence"/>
</dbReference>
<dbReference type="PRINTS" id="PR00111">
    <property type="entry name" value="ABHYDROLASE"/>
</dbReference>
<dbReference type="Pfam" id="PF00561">
    <property type="entry name" value="Abhydrolase_1"/>
    <property type="match status" value="1"/>
</dbReference>
<dbReference type="OrthoDB" id="63519at2"/>
<reference evidence="3" key="1">
    <citation type="submission" date="2016-10" db="EMBL/GenBank/DDBJ databases">
        <authorList>
            <person name="Varghese N."/>
            <person name="Submissions S."/>
        </authorList>
    </citation>
    <scope>NUCLEOTIDE SEQUENCE [LARGE SCALE GENOMIC DNA]</scope>
    <source>
        <strain evidence="3">DSM 44718</strain>
    </source>
</reference>
<accession>A0A1H3MV89</accession>
<dbReference type="GO" id="GO:0003824">
    <property type="term" value="F:catalytic activity"/>
    <property type="evidence" value="ECO:0007669"/>
    <property type="project" value="UniProtKB-ARBA"/>
</dbReference>
<sequence length="228" mass="24132">MTEYVDTGRVKLACRTLAGPPGAVPMVLLHGGGGDGTSWDQLAPRFAKDRPVYVPDLRGMGASERSGPYGPTVFRDDLLAMLDRLGLDRVVLVGHSLGGIVALLTTLAAPERVAALVLEECPPPVPLGMPVPTDLPESAPFYDREVRPSVWATLNSPDPAWWQGLAGINVPVLVVAGGPDSFLPQDKMAEMAERIPAGEFTTIPVGHVVHPNAPNSFADAVETFLAGR</sequence>
<dbReference type="Gene3D" id="3.40.50.1820">
    <property type="entry name" value="alpha/beta hydrolase"/>
    <property type="match status" value="1"/>
</dbReference>
<evidence type="ECO:0000259" key="1">
    <source>
        <dbReference type="Pfam" id="PF00561"/>
    </source>
</evidence>
<dbReference type="SUPFAM" id="SSF53474">
    <property type="entry name" value="alpha/beta-Hydrolases"/>
    <property type="match status" value="1"/>
</dbReference>
<organism evidence="2 3">
    <name type="scientific">Asanoa ishikariensis</name>
    <dbReference type="NCBI Taxonomy" id="137265"/>
    <lineage>
        <taxon>Bacteria</taxon>
        <taxon>Bacillati</taxon>
        <taxon>Actinomycetota</taxon>
        <taxon>Actinomycetes</taxon>
        <taxon>Micromonosporales</taxon>
        <taxon>Micromonosporaceae</taxon>
        <taxon>Asanoa</taxon>
    </lineage>
</organism>
<dbReference type="STRING" id="137265.SAMN05421684_1638"/>
<evidence type="ECO:0000313" key="2">
    <source>
        <dbReference type="EMBL" id="SDY80453.1"/>
    </source>
</evidence>
<dbReference type="PANTHER" id="PTHR43194">
    <property type="entry name" value="HYDROLASE ALPHA/BETA FOLD FAMILY"/>
    <property type="match status" value="1"/>
</dbReference>
<dbReference type="AlphaFoldDB" id="A0A1H3MV89"/>
<dbReference type="InterPro" id="IPR000073">
    <property type="entry name" value="AB_hydrolase_1"/>
</dbReference>
<gene>
    <name evidence="2" type="ORF">SAMN05421684_1638</name>
</gene>
<name>A0A1H3MV89_9ACTN</name>
<dbReference type="InterPro" id="IPR050228">
    <property type="entry name" value="Carboxylesterase_BioH"/>
</dbReference>
<dbReference type="InterPro" id="IPR029058">
    <property type="entry name" value="AB_hydrolase_fold"/>
</dbReference>
<keyword evidence="3" id="KW-1185">Reference proteome</keyword>
<dbReference type="PANTHER" id="PTHR43194:SF2">
    <property type="entry name" value="PEROXISOMAL MEMBRANE PROTEIN LPX1"/>
    <property type="match status" value="1"/>
</dbReference>
<dbReference type="EMBL" id="FNQB01000001">
    <property type="protein sequence ID" value="SDY80453.1"/>
    <property type="molecule type" value="Genomic_DNA"/>
</dbReference>